<dbReference type="Pfam" id="PF20146">
    <property type="entry name" value="NRF"/>
    <property type="match status" value="1"/>
</dbReference>
<name>T1KRP1_TETUR</name>
<keyword evidence="2" id="KW-0812">Transmembrane</keyword>
<dbReference type="PANTHER" id="PTHR11161">
    <property type="entry name" value="O-ACYLTRANSFERASE"/>
    <property type="match status" value="1"/>
</dbReference>
<feature type="transmembrane region" description="Helical" evidence="2">
    <location>
        <begin position="478"/>
        <end position="495"/>
    </location>
</feature>
<feature type="domain" description="Nose resistant-to-fluoxetine protein N-terminal" evidence="3">
    <location>
        <begin position="4"/>
        <end position="138"/>
    </location>
</feature>
<dbReference type="HOGENOM" id="CLU_025966_0_0_1"/>
<dbReference type="EnsemblMetazoa" id="tetur19g00200.1">
    <property type="protein sequence ID" value="tetur19g00200.1"/>
    <property type="gene ID" value="tetur19g00200"/>
</dbReference>
<dbReference type="SMART" id="SM00703">
    <property type="entry name" value="NRF"/>
    <property type="match status" value="1"/>
</dbReference>
<dbReference type="eggNOG" id="KOG3700">
    <property type="taxonomic scope" value="Eukaryota"/>
</dbReference>
<feature type="transmembrane region" description="Helical" evidence="2">
    <location>
        <begin position="213"/>
        <end position="236"/>
    </location>
</feature>
<dbReference type="InterPro" id="IPR052728">
    <property type="entry name" value="O2_lipid_transport_reg"/>
</dbReference>
<evidence type="ECO:0000259" key="3">
    <source>
        <dbReference type="SMART" id="SM00703"/>
    </source>
</evidence>
<dbReference type="EMBL" id="CAEY01000417">
    <property type="status" value="NOT_ANNOTATED_CDS"/>
    <property type="molecule type" value="Genomic_DNA"/>
</dbReference>
<feature type="transmembrane region" description="Helical" evidence="2">
    <location>
        <begin position="153"/>
        <end position="170"/>
    </location>
</feature>
<dbReference type="InterPro" id="IPR009075">
    <property type="entry name" value="AcylCo_DH/oxidase_C"/>
</dbReference>
<dbReference type="GO" id="GO:0003995">
    <property type="term" value="F:acyl-CoA dehydrogenase activity"/>
    <property type="evidence" value="ECO:0007669"/>
    <property type="project" value="InterPro"/>
</dbReference>
<evidence type="ECO:0000313" key="4">
    <source>
        <dbReference type="EnsemblMetazoa" id="tetur19g00200.1"/>
    </source>
</evidence>
<feature type="transmembrane region" description="Helical" evidence="2">
    <location>
        <begin position="362"/>
        <end position="383"/>
    </location>
</feature>
<dbReference type="STRING" id="32264.T1KRP1"/>
<feature type="transmembrane region" description="Helical" evidence="2">
    <location>
        <begin position="580"/>
        <end position="598"/>
    </location>
</feature>
<dbReference type="InterPro" id="IPR036250">
    <property type="entry name" value="AcylCo_DH-like_C"/>
</dbReference>
<protein>
    <recommendedName>
        <fullName evidence="3">Nose resistant-to-fluoxetine protein N-terminal domain-containing protein</fullName>
    </recommendedName>
</protein>
<organism evidence="4 5">
    <name type="scientific">Tetranychus urticae</name>
    <name type="common">Two-spotted spider mite</name>
    <dbReference type="NCBI Taxonomy" id="32264"/>
    <lineage>
        <taxon>Eukaryota</taxon>
        <taxon>Metazoa</taxon>
        <taxon>Ecdysozoa</taxon>
        <taxon>Arthropoda</taxon>
        <taxon>Chelicerata</taxon>
        <taxon>Arachnida</taxon>
        <taxon>Acari</taxon>
        <taxon>Acariformes</taxon>
        <taxon>Trombidiformes</taxon>
        <taxon>Prostigmata</taxon>
        <taxon>Eleutherengona</taxon>
        <taxon>Raphignathae</taxon>
        <taxon>Tetranychoidea</taxon>
        <taxon>Tetranychidae</taxon>
        <taxon>Tetranychus</taxon>
    </lineage>
</organism>
<keyword evidence="2" id="KW-0472">Membrane</keyword>
<feature type="transmembrane region" description="Helical" evidence="2">
    <location>
        <begin position="390"/>
        <end position="412"/>
    </location>
</feature>
<reference evidence="5" key="1">
    <citation type="submission" date="2011-08" db="EMBL/GenBank/DDBJ databases">
        <authorList>
            <person name="Rombauts S."/>
        </authorList>
    </citation>
    <scope>NUCLEOTIDE SEQUENCE</scope>
    <source>
        <strain evidence="5">London</strain>
    </source>
</reference>
<dbReference type="AlphaFoldDB" id="T1KRP1"/>
<dbReference type="SUPFAM" id="SSF47203">
    <property type="entry name" value="Acyl-CoA dehydrogenase C-terminal domain-like"/>
    <property type="match status" value="1"/>
</dbReference>
<dbReference type="InterPro" id="IPR006621">
    <property type="entry name" value="Nose-resist-to-fluoxetine_N"/>
</dbReference>
<feature type="transmembrane region" description="Helical" evidence="2">
    <location>
        <begin position="507"/>
        <end position="527"/>
    </location>
</feature>
<keyword evidence="1" id="KW-0285">Flavoprotein</keyword>
<feature type="transmembrane region" description="Helical" evidence="2">
    <location>
        <begin position="303"/>
        <end position="324"/>
    </location>
</feature>
<dbReference type="Pfam" id="PF00441">
    <property type="entry name" value="Acyl-CoA_dh_1"/>
    <property type="match status" value="1"/>
</dbReference>
<dbReference type="PROSITE" id="PS00073">
    <property type="entry name" value="ACYL_COA_DH_2"/>
    <property type="match status" value="1"/>
</dbReference>
<sequence>MCWSTDLYHVIESIKQGQDWAFKLSDASGRVPADFIGLGSVDPGNYDKCLTLDWTGPSGLKEASKYCFVSLLPNNEQNSQTKIYTQDKLLYSKFGFDIQIGFCIPSTCSNDDLTITLKEALKSYSWDLVTIRNCEVKTHFIQRLVQASTLQKICLFILAILVLTVFYSTYLDRQSTLSASESPTKFQWFKHFSIISSYRQIAEPNWSSGRMLFLVKFAILMHSIVLLEHVIAWPFFSKTFPFIAVSSQVALHQDRKILQYTNAEWINEGIFVYGGTARALDLWKNIGPGTSFTRLLINIVFKWISLSFLMAITMFIQIVLPLFISGPSGVIKNSAKACEKSFFKVIFQHNHWLDGPDDYCLVHFWTVNVESYYLILLVTLIYLYKRRPKIALYLNIILLGASLLFVASHFYINQHKIHAGIRVDDYEEAMRYGFGVYATGFMHLWIYMPTILSVYLIMNNYDDIINKVHFLRIVSRNLVIFAGILSICPMIYFFAVNFNQTRFTDAIYAALQRVLVIIFYSIVLLLNGEEAKRCCSKAKKVKIDESDEDNNTIGNIESISISPGRGKFYHVLSTILRSTYWIHIPVLIVGINSLRYPILTQSGLIYHLTGQIFYCLFGGFLFHLFVNAPTNSIFHSLKKKTKNFLQSGSTLYIANRSATEAVQVFGGAGFNAEYPVEKLMRDAKILQIYEETGEIQRMVIAREHITELAKKVM</sequence>
<evidence type="ECO:0000256" key="1">
    <source>
        <dbReference type="ARBA" id="ARBA00022630"/>
    </source>
</evidence>
<evidence type="ECO:0000313" key="5">
    <source>
        <dbReference type="Proteomes" id="UP000015104"/>
    </source>
</evidence>
<keyword evidence="2" id="KW-1133">Transmembrane helix</keyword>
<feature type="transmembrane region" description="Helical" evidence="2">
    <location>
        <begin position="604"/>
        <end position="626"/>
    </location>
</feature>
<evidence type="ECO:0000256" key="2">
    <source>
        <dbReference type="SAM" id="Phobius"/>
    </source>
</evidence>
<reference evidence="4" key="2">
    <citation type="submission" date="2015-06" db="UniProtKB">
        <authorList>
            <consortium name="EnsemblMetazoa"/>
        </authorList>
    </citation>
    <scope>IDENTIFICATION</scope>
</reference>
<accession>T1KRP1</accession>
<dbReference type="Proteomes" id="UP000015104">
    <property type="component" value="Unassembled WGS sequence"/>
</dbReference>
<keyword evidence="5" id="KW-1185">Reference proteome</keyword>
<dbReference type="InterPro" id="IPR006089">
    <property type="entry name" value="Acyl-CoA_DH_CS"/>
</dbReference>
<feature type="transmembrane region" description="Helical" evidence="2">
    <location>
        <begin position="432"/>
        <end position="457"/>
    </location>
</feature>
<proteinExistence type="predicted"/>
<dbReference type="PANTHER" id="PTHR11161:SF0">
    <property type="entry name" value="O-ACYLTRANSFERASE LIKE PROTEIN"/>
    <property type="match status" value="1"/>
</dbReference>
<dbReference type="Gene3D" id="1.20.140.10">
    <property type="entry name" value="Butyryl-CoA Dehydrogenase, subunit A, domain 3"/>
    <property type="match status" value="1"/>
</dbReference>